<sequence length="233" mass="27281">MSLIKIGNDTLLDYKTVTLLNYKIYENKYIITYVEEYNEALNIYLYNIFQHLEFYYQIGKLSYSNVASDNAKFICENLKINGVTTLGQIIISDGVIKNDEIKTIESIYGNICLTIGASYHALAYLKVSIEETEYYVAIETTICDPRYRLQFYVGSNENELENIIKIRYQSNNVRISSEFDKNWYDGGKNEKTKTKKTKTKKTKTKKTKTKKTKTKKTKTKKTKTKKRKQKWAF</sequence>
<reference evidence="2" key="1">
    <citation type="journal article" date="2020" name="Nature">
        <title>Giant virus diversity and host interactions through global metagenomics.</title>
        <authorList>
            <person name="Schulz F."/>
            <person name="Roux S."/>
            <person name="Paez-Espino D."/>
            <person name="Jungbluth S."/>
            <person name="Walsh D.A."/>
            <person name="Denef V.J."/>
            <person name="McMahon K.D."/>
            <person name="Konstantinidis K.T."/>
            <person name="Eloe-Fadrosh E.A."/>
            <person name="Kyrpides N.C."/>
            <person name="Woyke T."/>
        </authorList>
    </citation>
    <scope>NUCLEOTIDE SEQUENCE</scope>
    <source>
        <strain evidence="2">GVMAG-S-3300013094-109</strain>
    </source>
</reference>
<proteinExistence type="predicted"/>
<evidence type="ECO:0000313" key="2">
    <source>
        <dbReference type="EMBL" id="QHU21464.1"/>
    </source>
</evidence>
<dbReference type="EMBL" id="MN740990">
    <property type="protein sequence ID" value="QHU21464.1"/>
    <property type="molecule type" value="Genomic_DNA"/>
</dbReference>
<name>A0A6C0KY84_9ZZZZ</name>
<feature type="compositionally biased region" description="Basic residues" evidence="1">
    <location>
        <begin position="193"/>
        <end position="233"/>
    </location>
</feature>
<protein>
    <submittedName>
        <fullName evidence="2">Uncharacterized protein</fullName>
    </submittedName>
</protein>
<organism evidence="2">
    <name type="scientific">viral metagenome</name>
    <dbReference type="NCBI Taxonomy" id="1070528"/>
    <lineage>
        <taxon>unclassified sequences</taxon>
        <taxon>metagenomes</taxon>
        <taxon>organismal metagenomes</taxon>
    </lineage>
</organism>
<feature type="region of interest" description="Disordered" evidence="1">
    <location>
        <begin position="185"/>
        <end position="233"/>
    </location>
</feature>
<evidence type="ECO:0000256" key="1">
    <source>
        <dbReference type="SAM" id="MobiDB-lite"/>
    </source>
</evidence>
<dbReference type="AlphaFoldDB" id="A0A6C0KY84"/>
<accession>A0A6C0KY84</accession>